<accession>A0A9D1L5P5</accession>
<comment type="caution">
    <text evidence="2">The sequence shown here is derived from an EMBL/GenBank/DDBJ whole genome shotgun (WGS) entry which is preliminary data.</text>
</comment>
<feature type="transmembrane region" description="Helical" evidence="1">
    <location>
        <begin position="12"/>
        <end position="31"/>
    </location>
</feature>
<dbReference type="EMBL" id="DVMQ01000016">
    <property type="protein sequence ID" value="HIU24292.1"/>
    <property type="molecule type" value="Genomic_DNA"/>
</dbReference>
<protein>
    <submittedName>
        <fullName evidence="2">Uncharacterized protein</fullName>
    </submittedName>
</protein>
<evidence type="ECO:0000313" key="3">
    <source>
        <dbReference type="Proteomes" id="UP000824078"/>
    </source>
</evidence>
<proteinExistence type="predicted"/>
<name>A0A9D1L5P5_9ACTN</name>
<dbReference type="Proteomes" id="UP000824078">
    <property type="component" value="Unassembled WGS sequence"/>
</dbReference>
<sequence>MAQNSRFKISHLVGVLLAAIALVGTVIWLVARMGMDLNMAAATVTIGLALIGLCFYWLQRQLDHNRRTNDRTLVVEPILETYRTTHNKKRLLREYDEWAKGSHDYEVQDQFLMDVITLLVKDGHNFEARMRLDELDDLAFTDEQAAEARRFRQVVEERIRINKERAAREKNDDSSAEKSEK</sequence>
<feature type="transmembrane region" description="Helical" evidence="1">
    <location>
        <begin position="37"/>
        <end position="58"/>
    </location>
</feature>
<keyword evidence="1" id="KW-0472">Membrane</keyword>
<organism evidence="2 3">
    <name type="scientific">Candidatus Coprovicinus avistercoris</name>
    <dbReference type="NCBI Taxonomy" id="2840754"/>
    <lineage>
        <taxon>Bacteria</taxon>
        <taxon>Bacillati</taxon>
        <taxon>Actinomycetota</taxon>
        <taxon>Coriobacteriia</taxon>
        <taxon>Coriobacteriales</taxon>
        <taxon>Coriobacteriaceae</taxon>
        <taxon>Coriobacteriaceae incertae sedis</taxon>
        <taxon>Candidatus Coprovicinus</taxon>
    </lineage>
</organism>
<gene>
    <name evidence="2" type="ORF">IAD17_05165</name>
</gene>
<keyword evidence="1" id="KW-0812">Transmembrane</keyword>
<reference evidence="2" key="2">
    <citation type="journal article" date="2021" name="PeerJ">
        <title>Extensive microbial diversity within the chicken gut microbiome revealed by metagenomics and culture.</title>
        <authorList>
            <person name="Gilroy R."/>
            <person name="Ravi A."/>
            <person name="Getino M."/>
            <person name="Pursley I."/>
            <person name="Horton D.L."/>
            <person name="Alikhan N.F."/>
            <person name="Baker D."/>
            <person name="Gharbi K."/>
            <person name="Hall N."/>
            <person name="Watson M."/>
            <person name="Adriaenssens E.M."/>
            <person name="Foster-Nyarko E."/>
            <person name="Jarju S."/>
            <person name="Secka A."/>
            <person name="Antonio M."/>
            <person name="Oren A."/>
            <person name="Chaudhuri R.R."/>
            <person name="La Ragione R."/>
            <person name="Hildebrand F."/>
            <person name="Pallen M.J."/>
        </authorList>
    </citation>
    <scope>NUCLEOTIDE SEQUENCE</scope>
    <source>
        <strain evidence="2">ChiHjej12B11-29160</strain>
    </source>
</reference>
<evidence type="ECO:0000313" key="2">
    <source>
        <dbReference type="EMBL" id="HIU24292.1"/>
    </source>
</evidence>
<evidence type="ECO:0000256" key="1">
    <source>
        <dbReference type="SAM" id="Phobius"/>
    </source>
</evidence>
<keyword evidence="1" id="KW-1133">Transmembrane helix</keyword>
<reference evidence="2" key="1">
    <citation type="submission" date="2020-10" db="EMBL/GenBank/DDBJ databases">
        <authorList>
            <person name="Gilroy R."/>
        </authorList>
    </citation>
    <scope>NUCLEOTIDE SEQUENCE</scope>
    <source>
        <strain evidence="2">ChiHjej12B11-29160</strain>
    </source>
</reference>
<dbReference type="AlphaFoldDB" id="A0A9D1L5P5"/>